<dbReference type="EMBL" id="FPCA01000001">
    <property type="protein sequence ID" value="SFU51507.1"/>
    <property type="molecule type" value="Genomic_DNA"/>
</dbReference>
<keyword evidence="4" id="KW-0521">NADP</keyword>
<dbReference type="AlphaFoldDB" id="A0A1I7GSU3"/>
<dbReference type="Gene3D" id="3.20.20.70">
    <property type="entry name" value="Aldolase class I"/>
    <property type="match status" value="1"/>
</dbReference>
<evidence type="ECO:0000313" key="7">
    <source>
        <dbReference type="EMBL" id="SFU51507.1"/>
    </source>
</evidence>
<sequence>MSLLFSPLTLRGITLRNRIAVSPMCMYSSQDGFATDWHLVHLGSRAVGGAGLIIAEATAVVPEGRITPHDLGLWNDAHIEGLQRITKFITEQGAVPGVQLAHAGRKASHHRPWDGGGAISPQEENGWQTVAPSAVPFDEGEPTPTALSEEGIQQVIAAFEASAKRALEAGFKVIEIHAAHGYLLHEFYSPLSNQRTDKYGGSFENRIRLTLEVTERLRKVWPEELPIIVRISATDWTEGGWTGDDSVALAKELKKLGVDLVDCSTGGNVPRASIPVGPGYQVPFAEQVKKEADVLTGAVGMITDTQQAEEILASGQADIVLLAREMLRDPYFALHVAHELGAEQAWPPQYERAKPRK</sequence>
<evidence type="ECO:0000256" key="2">
    <source>
        <dbReference type="ARBA" id="ARBA00022630"/>
    </source>
</evidence>
<keyword evidence="5" id="KW-0560">Oxidoreductase</keyword>
<protein>
    <submittedName>
        <fullName evidence="7">2,4-dienoyl-CoA reductase</fullName>
    </submittedName>
</protein>
<dbReference type="OrthoDB" id="9772736at2"/>
<organism evidence="7 8">
    <name type="scientific">Pontibacter akesuensis</name>
    <dbReference type="NCBI Taxonomy" id="388950"/>
    <lineage>
        <taxon>Bacteria</taxon>
        <taxon>Pseudomonadati</taxon>
        <taxon>Bacteroidota</taxon>
        <taxon>Cytophagia</taxon>
        <taxon>Cytophagales</taxon>
        <taxon>Hymenobacteraceae</taxon>
        <taxon>Pontibacter</taxon>
    </lineage>
</organism>
<comment type="cofactor">
    <cofactor evidence="1">
        <name>FMN</name>
        <dbReference type="ChEBI" id="CHEBI:58210"/>
    </cofactor>
</comment>
<keyword evidence="8" id="KW-1185">Reference proteome</keyword>
<dbReference type="PANTHER" id="PTHR43303">
    <property type="entry name" value="NADPH DEHYDROGENASE C23G7.10C-RELATED"/>
    <property type="match status" value="1"/>
</dbReference>
<evidence type="ECO:0000256" key="1">
    <source>
        <dbReference type="ARBA" id="ARBA00001917"/>
    </source>
</evidence>
<evidence type="ECO:0000313" key="8">
    <source>
        <dbReference type="Proteomes" id="UP000182491"/>
    </source>
</evidence>
<dbReference type="InterPro" id="IPR044152">
    <property type="entry name" value="YqjM-like"/>
</dbReference>
<gene>
    <name evidence="7" type="ORF">SAMN04487941_1239</name>
</gene>
<dbReference type="STRING" id="388950.GCA_001611675_00335"/>
<feature type="domain" description="NADH:flavin oxidoreductase/NADH oxidase N-terminal" evidence="6">
    <location>
        <begin position="4"/>
        <end position="340"/>
    </location>
</feature>
<evidence type="ECO:0000259" key="6">
    <source>
        <dbReference type="Pfam" id="PF00724"/>
    </source>
</evidence>
<reference evidence="8" key="1">
    <citation type="submission" date="2016-10" db="EMBL/GenBank/DDBJ databases">
        <authorList>
            <person name="Varghese N."/>
        </authorList>
    </citation>
    <scope>NUCLEOTIDE SEQUENCE [LARGE SCALE GENOMIC DNA]</scope>
    <source>
        <strain evidence="8">DSM 18820</strain>
    </source>
</reference>
<evidence type="ECO:0000256" key="4">
    <source>
        <dbReference type="ARBA" id="ARBA00022857"/>
    </source>
</evidence>
<accession>A0A1I7GSU3</accession>
<dbReference type="InterPro" id="IPR013785">
    <property type="entry name" value="Aldolase_TIM"/>
</dbReference>
<dbReference type="RefSeq" id="WP_071890013.1">
    <property type="nucleotide sequence ID" value="NZ_BMXC01000001.1"/>
</dbReference>
<dbReference type="InterPro" id="IPR001155">
    <property type="entry name" value="OxRdtase_FMN_N"/>
</dbReference>
<evidence type="ECO:0000256" key="3">
    <source>
        <dbReference type="ARBA" id="ARBA00022643"/>
    </source>
</evidence>
<dbReference type="CDD" id="cd02932">
    <property type="entry name" value="OYE_YqiM_FMN"/>
    <property type="match status" value="1"/>
</dbReference>
<dbReference type="GO" id="GO:0050661">
    <property type="term" value="F:NADP binding"/>
    <property type="evidence" value="ECO:0007669"/>
    <property type="project" value="InterPro"/>
</dbReference>
<evidence type="ECO:0000256" key="5">
    <source>
        <dbReference type="ARBA" id="ARBA00023002"/>
    </source>
</evidence>
<dbReference type="Pfam" id="PF00724">
    <property type="entry name" value="Oxidored_FMN"/>
    <property type="match status" value="1"/>
</dbReference>
<dbReference type="GO" id="GO:0003959">
    <property type="term" value="F:NADPH dehydrogenase activity"/>
    <property type="evidence" value="ECO:0007669"/>
    <property type="project" value="InterPro"/>
</dbReference>
<keyword evidence="2" id="KW-0285">Flavoprotein</keyword>
<dbReference type="SUPFAM" id="SSF51395">
    <property type="entry name" value="FMN-linked oxidoreductases"/>
    <property type="match status" value="1"/>
</dbReference>
<keyword evidence="3" id="KW-0288">FMN</keyword>
<dbReference type="Proteomes" id="UP000182491">
    <property type="component" value="Unassembled WGS sequence"/>
</dbReference>
<name>A0A1I7GSU3_9BACT</name>
<dbReference type="PANTHER" id="PTHR43303:SF4">
    <property type="entry name" value="NADPH DEHYDROGENASE C23G7.10C-RELATED"/>
    <property type="match status" value="1"/>
</dbReference>
<dbReference type="NCBIfam" id="NF010047">
    <property type="entry name" value="PRK13523.1"/>
    <property type="match status" value="1"/>
</dbReference>
<dbReference type="GO" id="GO:0010181">
    <property type="term" value="F:FMN binding"/>
    <property type="evidence" value="ECO:0007669"/>
    <property type="project" value="InterPro"/>
</dbReference>
<proteinExistence type="predicted"/>